<dbReference type="Proteomes" id="UP000030680">
    <property type="component" value="Unassembled WGS sequence"/>
</dbReference>
<dbReference type="OrthoDB" id="6640at2759"/>
<dbReference type="KEGG" id="gsl:Gasu_17100"/>
<gene>
    <name evidence="2" type="ORF">Gasu_17100</name>
</gene>
<accession>M2Y4R3</accession>
<keyword evidence="3" id="KW-1185">Reference proteome</keyword>
<proteinExistence type="predicted"/>
<dbReference type="GeneID" id="17089637"/>
<dbReference type="EMBL" id="KB454495">
    <property type="protein sequence ID" value="EME30943.1"/>
    <property type="molecule type" value="Genomic_DNA"/>
</dbReference>
<protein>
    <submittedName>
        <fullName evidence="2">Uncharacterized protein</fullName>
    </submittedName>
</protein>
<feature type="transmembrane region" description="Helical" evidence="1">
    <location>
        <begin position="12"/>
        <end position="37"/>
    </location>
</feature>
<evidence type="ECO:0000313" key="2">
    <source>
        <dbReference type="EMBL" id="EME30943.1"/>
    </source>
</evidence>
<evidence type="ECO:0000313" key="3">
    <source>
        <dbReference type="Proteomes" id="UP000030680"/>
    </source>
</evidence>
<evidence type="ECO:0000256" key="1">
    <source>
        <dbReference type="SAM" id="Phobius"/>
    </source>
</evidence>
<sequence>MMWNRVVQRLKVLWMQEPLVCVTVVMVSAALPLPFVLPPLIGDRTEPHKPTGARALREYGSIFDRTTNWK</sequence>
<keyword evidence="1" id="KW-0812">Transmembrane</keyword>
<name>M2Y4R3_GALSU</name>
<dbReference type="AlphaFoldDB" id="M2Y4R3"/>
<organism evidence="2 3">
    <name type="scientific">Galdieria sulphuraria</name>
    <name type="common">Red alga</name>
    <dbReference type="NCBI Taxonomy" id="130081"/>
    <lineage>
        <taxon>Eukaryota</taxon>
        <taxon>Rhodophyta</taxon>
        <taxon>Bangiophyceae</taxon>
        <taxon>Galdieriales</taxon>
        <taxon>Galdieriaceae</taxon>
        <taxon>Galdieria</taxon>
    </lineage>
</organism>
<keyword evidence="1" id="KW-0472">Membrane</keyword>
<dbReference type="Gramene" id="EME30943">
    <property type="protein sequence ID" value="EME30943"/>
    <property type="gene ID" value="Gasu_17100"/>
</dbReference>
<keyword evidence="1" id="KW-1133">Transmembrane helix</keyword>
<reference evidence="3" key="1">
    <citation type="journal article" date="2013" name="Science">
        <title>Gene transfer from bacteria and archaea facilitated evolution of an extremophilic eukaryote.</title>
        <authorList>
            <person name="Schonknecht G."/>
            <person name="Chen W.H."/>
            <person name="Ternes C.M."/>
            <person name="Barbier G.G."/>
            <person name="Shrestha R.P."/>
            <person name="Stanke M."/>
            <person name="Brautigam A."/>
            <person name="Baker B.J."/>
            <person name="Banfield J.F."/>
            <person name="Garavito R.M."/>
            <person name="Carr K."/>
            <person name="Wilkerson C."/>
            <person name="Rensing S.A."/>
            <person name="Gagneul D."/>
            <person name="Dickenson N.E."/>
            <person name="Oesterhelt C."/>
            <person name="Lercher M.J."/>
            <person name="Weber A.P."/>
        </authorList>
    </citation>
    <scope>NUCLEOTIDE SEQUENCE [LARGE SCALE GENOMIC DNA]</scope>
    <source>
        <strain evidence="3">074W</strain>
    </source>
</reference>
<dbReference type="RefSeq" id="XP_005707463.1">
    <property type="nucleotide sequence ID" value="XM_005707406.1"/>
</dbReference>